<dbReference type="CDD" id="cd04496">
    <property type="entry name" value="SSB_OBF"/>
    <property type="match status" value="1"/>
</dbReference>
<evidence type="ECO:0000256" key="2">
    <source>
        <dbReference type="PROSITE-ProRule" id="PRU00252"/>
    </source>
</evidence>
<dbReference type="GO" id="GO:0003697">
    <property type="term" value="F:single-stranded DNA binding"/>
    <property type="evidence" value="ECO:0007669"/>
    <property type="project" value="InterPro"/>
</dbReference>
<dbReference type="Pfam" id="PF00436">
    <property type="entry name" value="SSB"/>
    <property type="match status" value="1"/>
</dbReference>
<evidence type="ECO:0000313" key="3">
    <source>
        <dbReference type="EMBL" id="KAF2823772.1"/>
    </source>
</evidence>
<name>A0A6A6ZRS6_9PLEO</name>
<dbReference type="InterPro" id="IPR012340">
    <property type="entry name" value="NA-bd_OB-fold"/>
</dbReference>
<proteinExistence type="predicted"/>
<dbReference type="SUPFAM" id="SSF50249">
    <property type="entry name" value="Nucleic acid-binding proteins"/>
    <property type="match status" value="1"/>
</dbReference>
<keyword evidence="1 2" id="KW-0238">DNA-binding</keyword>
<dbReference type="EMBL" id="MU006231">
    <property type="protein sequence ID" value="KAF2823772.1"/>
    <property type="molecule type" value="Genomic_DNA"/>
</dbReference>
<dbReference type="AlphaFoldDB" id="A0A6A6ZRS6"/>
<evidence type="ECO:0000313" key="4">
    <source>
        <dbReference type="Proteomes" id="UP000799424"/>
    </source>
</evidence>
<dbReference type="InterPro" id="IPR000424">
    <property type="entry name" value="Primosome_PriB/ssb"/>
</dbReference>
<protein>
    <submittedName>
        <fullName evidence="3">SsDNA binding protein-like protein</fullName>
    </submittedName>
</protein>
<dbReference type="Gene3D" id="2.40.50.140">
    <property type="entry name" value="Nucleic acid-binding proteins"/>
    <property type="match status" value="1"/>
</dbReference>
<organism evidence="3 4">
    <name type="scientific">Ophiobolus disseminans</name>
    <dbReference type="NCBI Taxonomy" id="1469910"/>
    <lineage>
        <taxon>Eukaryota</taxon>
        <taxon>Fungi</taxon>
        <taxon>Dikarya</taxon>
        <taxon>Ascomycota</taxon>
        <taxon>Pezizomycotina</taxon>
        <taxon>Dothideomycetes</taxon>
        <taxon>Pleosporomycetidae</taxon>
        <taxon>Pleosporales</taxon>
        <taxon>Pleosporineae</taxon>
        <taxon>Phaeosphaeriaceae</taxon>
        <taxon>Ophiobolus</taxon>
    </lineage>
</organism>
<accession>A0A6A6ZRS6</accession>
<dbReference type="PROSITE" id="PS50935">
    <property type="entry name" value="SSB"/>
    <property type="match status" value="1"/>
</dbReference>
<keyword evidence="4" id="KW-1185">Reference proteome</keyword>
<gene>
    <name evidence="3" type="ORF">CC86DRAFT_468792</name>
</gene>
<dbReference type="Proteomes" id="UP000799424">
    <property type="component" value="Unassembled WGS sequence"/>
</dbReference>
<evidence type="ECO:0000256" key="1">
    <source>
        <dbReference type="ARBA" id="ARBA00023125"/>
    </source>
</evidence>
<sequence>MSSLLRPTFTRTPALARAFSSTRASQVAKMTVVGRLAAAPEEVTVSNDRTLVRYAIGTSYGRGDKQKTSWFRVASFVEGPQKEFLLGVPKGSLLYVEADARMETYEDKEGRPQSNLSLIARNFDVLSRPKVETYESNDEGVVPEEPTR</sequence>
<dbReference type="OrthoDB" id="1078367at2759"/>
<reference evidence="3" key="1">
    <citation type="journal article" date="2020" name="Stud. Mycol.">
        <title>101 Dothideomycetes genomes: a test case for predicting lifestyles and emergence of pathogens.</title>
        <authorList>
            <person name="Haridas S."/>
            <person name="Albert R."/>
            <person name="Binder M."/>
            <person name="Bloem J."/>
            <person name="Labutti K."/>
            <person name="Salamov A."/>
            <person name="Andreopoulos B."/>
            <person name="Baker S."/>
            <person name="Barry K."/>
            <person name="Bills G."/>
            <person name="Bluhm B."/>
            <person name="Cannon C."/>
            <person name="Castanera R."/>
            <person name="Culley D."/>
            <person name="Daum C."/>
            <person name="Ezra D."/>
            <person name="Gonzalez J."/>
            <person name="Henrissat B."/>
            <person name="Kuo A."/>
            <person name="Liang C."/>
            <person name="Lipzen A."/>
            <person name="Lutzoni F."/>
            <person name="Magnuson J."/>
            <person name="Mondo S."/>
            <person name="Nolan M."/>
            <person name="Ohm R."/>
            <person name="Pangilinan J."/>
            <person name="Park H.-J."/>
            <person name="Ramirez L."/>
            <person name="Alfaro M."/>
            <person name="Sun H."/>
            <person name="Tritt A."/>
            <person name="Yoshinaga Y."/>
            <person name="Zwiers L.-H."/>
            <person name="Turgeon B."/>
            <person name="Goodwin S."/>
            <person name="Spatafora J."/>
            <person name="Crous P."/>
            <person name="Grigoriev I."/>
        </authorList>
    </citation>
    <scope>NUCLEOTIDE SEQUENCE</scope>
    <source>
        <strain evidence="3">CBS 113818</strain>
    </source>
</reference>